<keyword evidence="1" id="KW-0812">Transmembrane</keyword>
<dbReference type="AlphaFoldDB" id="Q4WQ94"/>
<keyword evidence="1" id="KW-1133">Transmembrane helix</keyword>
<dbReference type="HOGENOM" id="CLU_2782656_0_0_1"/>
<proteinExistence type="predicted"/>
<reference evidence="2 3" key="1">
    <citation type="journal article" date="2005" name="Nature">
        <title>Genomic sequence of the pathogenic and allergenic filamentous fungus Aspergillus fumigatus.</title>
        <authorList>
            <person name="Nierman W.C."/>
            <person name="Pain A."/>
            <person name="Anderson M.J."/>
            <person name="Wortman J.R."/>
            <person name="Kim H.S."/>
            <person name="Arroyo J."/>
            <person name="Berriman M."/>
            <person name="Abe K."/>
            <person name="Archer D.B."/>
            <person name="Bermejo C."/>
            <person name="Bennett J."/>
            <person name="Bowyer P."/>
            <person name="Chen D."/>
            <person name="Collins M."/>
            <person name="Coulsen R."/>
            <person name="Davies R."/>
            <person name="Dyer P.S."/>
            <person name="Farman M."/>
            <person name="Fedorova N."/>
            <person name="Fedorova N."/>
            <person name="Feldblyum T.V."/>
            <person name="Fischer R."/>
            <person name="Fosker N."/>
            <person name="Fraser A."/>
            <person name="Garcia J.L."/>
            <person name="Garcia M.J."/>
            <person name="Goble A."/>
            <person name="Goldman G.H."/>
            <person name="Gomi K."/>
            <person name="Griffith-Jones S."/>
            <person name="Gwilliam R."/>
            <person name="Haas B."/>
            <person name="Haas H."/>
            <person name="Harris D."/>
            <person name="Horiuchi H."/>
            <person name="Huang J."/>
            <person name="Humphray S."/>
            <person name="Jimenez J."/>
            <person name="Keller N."/>
            <person name="Khouri H."/>
            <person name="Kitamoto K."/>
            <person name="Kobayashi T."/>
            <person name="Konzack S."/>
            <person name="Kulkarni R."/>
            <person name="Kumagai T."/>
            <person name="Lafon A."/>
            <person name="Latge J.P."/>
            <person name="Li W."/>
            <person name="Lord A."/>
            <person name="Lu C."/>
            <person name="Majoros W.H."/>
            <person name="May G.S."/>
            <person name="Miller B.L."/>
            <person name="Mohamoud Y."/>
            <person name="Molina M."/>
            <person name="Monod M."/>
            <person name="Mouyna I."/>
            <person name="Mulligan S."/>
            <person name="Murphy L."/>
            <person name="O'Neil S."/>
            <person name="Paulsen I."/>
            <person name="Penalva M.A."/>
            <person name="Pertea M."/>
            <person name="Price C."/>
            <person name="Pritchard B.L."/>
            <person name="Quail M.A."/>
            <person name="Rabbinowitsch E."/>
            <person name="Rawlins N."/>
            <person name="Rajandream M.A."/>
            <person name="Reichard U."/>
            <person name="Renauld H."/>
            <person name="Robson G.D."/>
            <person name="Rodriguez de Cordoba S."/>
            <person name="Rodriguez-Pena J.M."/>
            <person name="Ronning C.M."/>
            <person name="Rutter S."/>
            <person name="Salzberg S.L."/>
            <person name="Sanchez M."/>
            <person name="Sanchez-Ferrero J.C."/>
            <person name="Saunders D."/>
            <person name="Seeger K."/>
            <person name="Squares R."/>
            <person name="Squares S."/>
            <person name="Takeuchi M."/>
            <person name="Tekaia F."/>
            <person name="Turner G."/>
            <person name="Vazquez de Aldana C.R."/>
            <person name="Weidman J."/>
            <person name="White O."/>
            <person name="Woodward J."/>
            <person name="Yu J.H."/>
            <person name="Fraser C."/>
            <person name="Galagan J.E."/>
            <person name="Asai K."/>
            <person name="Machida M."/>
            <person name="Hall N."/>
            <person name="Barrell B."/>
            <person name="Denning D.W."/>
        </authorList>
    </citation>
    <scope>NUCLEOTIDE SEQUENCE [LARGE SCALE GENOMIC DNA]</scope>
    <source>
        <strain evidence="2 3">Af293</strain>
    </source>
</reference>
<dbReference type="InParanoid" id="Q4WQ94"/>
<dbReference type="RefSeq" id="XP_751628.1">
    <property type="nucleotide sequence ID" value="XM_746535.1"/>
</dbReference>
<keyword evidence="1" id="KW-0472">Membrane</keyword>
<keyword evidence="3" id="KW-1185">Reference proteome</keyword>
<comment type="caution">
    <text evidence="2">The sequence shown here is derived from an EMBL/GenBank/DDBJ whole genome shotgun (WGS) entry which is preliminary data.</text>
</comment>
<accession>Q4WQ94</accession>
<dbReference type="GeneID" id="3509081"/>
<dbReference type="EMBL" id="AAHF01000005">
    <property type="protein sequence ID" value="EAL89590.1"/>
    <property type="molecule type" value="Genomic_DNA"/>
</dbReference>
<dbReference type="Proteomes" id="UP000002530">
    <property type="component" value="Unassembled WGS sequence"/>
</dbReference>
<dbReference type="VEuPathDB" id="FungiDB:Afu4g12030"/>
<evidence type="ECO:0000256" key="1">
    <source>
        <dbReference type="SAM" id="Phobius"/>
    </source>
</evidence>
<organism evidence="2 3">
    <name type="scientific">Aspergillus fumigatus (strain ATCC MYA-4609 / CBS 101355 / FGSC A1100 / Af293)</name>
    <name type="common">Neosartorya fumigata</name>
    <dbReference type="NCBI Taxonomy" id="330879"/>
    <lineage>
        <taxon>Eukaryota</taxon>
        <taxon>Fungi</taxon>
        <taxon>Dikarya</taxon>
        <taxon>Ascomycota</taxon>
        <taxon>Pezizomycotina</taxon>
        <taxon>Eurotiomycetes</taxon>
        <taxon>Eurotiomycetidae</taxon>
        <taxon>Eurotiales</taxon>
        <taxon>Aspergillaceae</taxon>
        <taxon>Aspergillus</taxon>
        <taxon>Aspergillus subgen. Fumigati</taxon>
    </lineage>
</organism>
<evidence type="ECO:0000313" key="3">
    <source>
        <dbReference type="Proteomes" id="UP000002530"/>
    </source>
</evidence>
<gene>
    <name evidence="2" type="ORF">AFUA_4G12030</name>
</gene>
<protein>
    <submittedName>
        <fullName evidence="2">Uncharacterized protein</fullName>
    </submittedName>
</protein>
<sequence length="71" mass="7959">MLVLAVNRPQAAEQIGEHQDPKDAAWLTQSDSHLSSIFMPFIVFSSVLSIVVFIIHLSLLLKLFGVWIVLQ</sequence>
<evidence type="ECO:0000313" key="2">
    <source>
        <dbReference type="EMBL" id="EAL89590.1"/>
    </source>
</evidence>
<feature type="transmembrane region" description="Helical" evidence="1">
    <location>
        <begin position="37"/>
        <end position="70"/>
    </location>
</feature>
<name>Q4WQ94_ASPFU</name>
<dbReference type="KEGG" id="afm:AFUA_4G12030"/>